<dbReference type="PANTHER" id="PTHR12919:SF20">
    <property type="entry name" value="SMALL RIBOSOMAL SUBUNIT PROTEIN BS16M"/>
    <property type="match status" value="1"/>
</dbReference>
<dbReference type="EMBL" id="BLXO01000007">
    <property type="protein sequence ID" value="GFN47132.1"/>
    <property type="molecule type" value="Genomic_DNA"/>
</dbReference>
<proteinExistence type="inferred from homology"/>
<dbReference type="InterPro" id="IPR000307">
    <property type="entry name" value="Ribosomal_bS16"/>
</dbReference>
<dbReference type="InterPro" id="IPR023803">
    <property type="entry name" value="Ribosomal_bS16_dom_sf"/>
</dbReference>
<evidence type="ECO:0000313" key="6">
    <source>
        <dbReference type="Proteomes" id="UP000504714"/>
    </source>
</evidence>
<dbReference type="Proteomes" id="UP000504714">
    <property type="component" value="Unassembled WGS sequence"/>
</dbReference>
<dbReference type="AlphaFoldDB" id="A0A6L2ZRD9"/>
<feature type="coiled-coil region" evidence="4">
    <location>
        <begin position="49"/>
        <end position="76"/>
    </location>
</feature>
<comment type="similarity">
    <text evidence="3">Belongs to the bacterial ribosomal protein bS16 family.</text>
</comment>
<dbReference type="NCBIfam" id="TIGR00002">
    <property type="entry name" value="S16"/>
    <property type="match status" value="1"/>
</dbReference>
<evidence type="ECO:0000256" key="1">
    <source>
        <dbReference type="ARBA" id="ARBA00022980"/>
    </source>
</evidence>
<dbReference type="PANTHER" id="PTHR12919">
    <property type="entry name" value="30S RIBOSOMAL PROTEIN S16"/>
    <property type="match status" value="1"/>
</dbReference>
<dbReference type="SUPFAM" id="SSF54565">
    <property type="entry name" value="Ribosomal protein S16"/>
    <property type="match status" value="1"/>
</dbReference>
<reference evidence="5 6" key="1">
    <citation type="submission" date="2020-06" db="EMBL/GenBank/DDBJ databases">
        <title>The genome sequence of Candidatus Regiella insecticola strain Tut.</title>
        <authorList>
            <person name="Nikoh N."/>
            <person name="Tsuchida T."/>
            <person name="Koga R."/>
            <person name="Oshima K."/>
            <person name="Hattori M."/>
            <person name="Fukatsu T."/>
        </authorList>
    </citation>
    <scope>NUCLEOTIDE SEQUENCE [LARGE SCALE GENOMIC DNA]</scope>
    <source>
        <strain evidence="5 6">Tut</strain>
    </source>
</reference>
<dbReference type="Gene3D" id="3.30.1320.10">
    <property type="match status" value="1"/>
</dbReference>
<dbReference type="GO" id="GO:0003735">
    <property type="term" value="F:structural constituent of ribosome"/>
    <property type="evidence" value="ECO:0007669"/>
    <property type="project" value="InterPro"/>
</dbReference>
<gene>
    <name evidence="3 5" type="primary">rpsP</name>
    <name evidence="5" type="ORF">RINTU1_30310</name>
</gene>
<evidence type="ECO:0000313" key="5">
    <source>
        <dbReference type="EMBL" id="GFN47132.1"/>
    </source>
</evidence>
<organism evidence="5 6">
    <name type="scientific">Candidatus Regiella insecticola</name>
    <dbReference type="NCBI Taxonomy" id="138073"/>
    <lineage>
        <taxon>Bacteria</taxon>
        <taxon>Pseudomonadati</taxon>
        <taxon>Pseudomonadota</taxon>
        <taxon>Gammaproteobacteria</taxon>
        <taxon>Enterobacterales</taxon>
        <taxon>Enterobacteriaceae</taxon>
        <taxon>aphid secondary symbionts</taxon>
        <taxon>Candidatus Regiella</taxon>
    </lineage>
</organism>
<keyword evidence="4" id="KW-0175">Coiled coil</keyword>
<dbReference type="HAMAP" id="MF_00385">
    <property type="entry name" value="Ribosomal_bS16"/>
    <property type="match status" value="1"/>
</dbReference>
<name>A0A6L2ZRD9_9ENTR</name>
<dbReference type="GO" id="GO:0006412">
    <property type="term" value="P:translation"/>
    <property type="evidence" value="ECO:0007669"/>
    <property type="project" value="UniProtKB-UniRule"/>
</dbReference>
<keyword evidence="2 3" id="KW-0687">Ribonucleoprotein</keyword>
<dbReference type="GO" id="GO:0015935">
    <property type="term" value="C:small ribosomal subunit"/>
    <property type="evidence" value="ECO:0007669"/>
    <property type="project" value="TreeGrafter"/>
</dbReference>
<dbReference type="GO" id="GO:0005737">
    <property type="term" value="C:cytoplasm"/>
    <property type="evidence" value="ECO:0007669"/>
    <property type="project" value="UniProtKB-ARBA"/>
</dbReference>
<protein>
    <recommendedName>
        <fullName evidence="3">Small ribosomal subunit protein bS16</fullName>
    </recommendedName>
</protein>
<dbReference type="Pfam" id="PF00886">
    <property type="entry name" value="Ribosomal_S16"/>
    <property type="match status" value="1"/>
</dbReference>
<sequence length="106" mass="12149">MLIKEDVMVTIRLARGGSKKRPFYQVVVTDSRNARDGRFIERVGFFNPIEWAKAKKAEKEAKHAEAEAKYAESLRLDLERIKHWSEQGASVSERVATLIKNFEKAA</sequence>
<keyword evidence="1 3" id="KW-0689">Ribosomal protein</keyword>
<accession>A0A6L2ZRD9</accession>
<evidence type="ECO:0000256" key="2">
    <source>
        <dbReference type="ARBA" id="ARBA00023274"/>
    </source>
</evidence>
<evidence type="ECO:0000256" key="4">
    <source>
        <dbReference type="SAM" id="Coils"/>
    </source>
</evidence>
<comment type="caution">
    <text evidence="5">The sequence shown here is derived from an EMBL/GenBank/DDBJ whole genome shotgun (WGS) entry which is preliminary data.</text>
</comment>
<evidence type="ECO:0000256" key="3">
    <source>
        <dbReference type="HAMAP-Rule" id="MF_00385"/>
    </source>
</evidence>